<comment type="similarity">
    <text evidence="1">Belongs to the ATP-dependent AMP-binding enzyme family.</text>
</comment>
<dbReference type="PROSITE" id="PS00455">
    <property type="entry name" value="AMP_BINDING"/>
    <property type="match status" value="2"/>
</dbReference>
<accession>C3Y4Z6</accession>
<proteinExistence type="inferred from homology"/>
<dbReference type="EMBL" id="GG666487">
    <property type="protein sequence ID" value="EEN64529.1"/>
    <property type="molecule type" value="Genomic_DNA"/>
</dbReference>
<dbReference type="GO" id="GO:0006629">
    <property type="term" value="P:lipid metabolic process"/>
    <property type="evidence" value="ECO:0007669"/>
    <property type="project" value="UniProtKB-KW"/>
</dbReference>
<gene>
    <name evidence="4" type="ORF">BRAFLDRAFT_92399</name>
</gene>
<dbReference type="PANTHER" id="PTHR42814">
    <property type="entry name" value="AMP-BINDING DOMAIN-CONTAINING PROTEIN"/>
    <property type="match status" value="1"/>
</dbReference>
<sequence>MEEVQRLGNDESLLAEVRTLQDQLSCRDTFMLGFTSGSTGQPKCVELSTYAIHNNIRFIGKAIGMPNEGTALYPYLTFRFAVIYPFTAGCTLVVPASSSPSSREMLEILQEEKCKAIGILYLKECHGLFHDPHLGDYDLSSLDRDLRDYSFTVNTMSYMRGATDDPLLDVTFGQLLDDTAARWPDREAFVFKKTGSRVTFADIQEHTTRLAAGLKAIGTARGDVVAWLFGHRPEWIYLYFAVAKLGAIATGVKVLIMGDLGTESTDGKTSFLSTLFPEIKTANPGMLKTDRIPTLTSIVVLEDRAGNGAYTMEEVQRLGNDESLLAEVRTLQDQLSCHDTLLLRFTSGSTGQPKCVELSTYAIHNNIRFIGKATGMPNEGTALYPYMSFQFAVIYPFTVGCTLVFPASLSPSSVEMLEILQEERCKAICVLYLKECHGLFHDPHLADYDLSSLNRVLVTGNVTPKSLVDHAAKVLPNAKMLVGYGGTEFLFLTSAAAEMVVEGKGSTVGKLLQHAEVVGVPDPTSVEEICACIILKEGQTADSQEMRKSCVDSGIVPKEMPGYFLFMDEFPMTLTRRKVDRKKLRLIAMEKLGLKKEA</sequence>
<keyword evidence="2" id="KW-0443">Lipid metabolism</keyword>
<dbReference type="InterPro" id="IPR000873">
    <property type="entry name" value="AMP-dep_synth/lig_dom"/>
</dbReference>
<dbReference type="InterPro" id="IPR045851">
    <property type="entry name" value="AMP-bd_C_sf"/>
</dbReference>
<dbReference type="STRING" id="7739.C3Y4Z6"/>
<dbReference type="PANTHER" id="PTHR42814:SF3">
    <property type="entry name" value="BETA-N-ACETYLHEXOSAMINIDASE"/>
    <property type="match status" value="1"/>
</dbReference>
<evidence type="ECO:0000256" key="1">
    <source>
        <dbReference type="ARBA" id="ARBA00006432"/>
    </source>
</evidence>
<dbReference type="InterPro" id="IPR042099">
    <property type="entry name" value="ANL_N_sf"/>
</dbReference>
<evidence type="ECO:0000256" key="2">
    <source>
        <dbReference type="ARBA" id="ARBA00023098"/>
    </source>
</evidence>
<evidence type="ECO:0000259" key="3">
    <source>
        <dbReference type="Pfam" id="PF00501"/>
    </source>
</evidence>
<reference evidence="4" key="1">
    <citation type="journal article" date="2008" name="Nature">
        <title>The amphioxus genome and the evolution of the chordate karyotype.</title>
        <authorList>
            <consortium name="US DOE Joint Genome Institute (JGI-PGF)"/>
            <person name="Putnam N.H."/>
            <person name="Butts T."/>
            <person name="Ferrier D.E.K."/>
            <person name="Furlong R.F."/>
            <person name="Hellsten U."/>
            <person name="Kawashima T."/>
            <person name="Robinson-Rechavi M."/>
            <person name="Shoguchi E."/>
            <person name="Terry A."/>
            <person name="Yu J.-K."/>
            <person name="Benito-Gutierrez E.L."/>
            <person name="Dubchak I."/>
            <person name="Garcia-Fernandez J."/>
            <person name="Gibson-Brown J.J."/>
            <person name="Grigoriev I.V."/>
            <person name="Horton A.C."/>
            <person name="de Jong P.J."/>
            <person name="Jurka J."/>
            <person name="Kapitonov V.V."/>
            <person name="Kohara Y."/>
            <person name="Kuroki Y."/>
            <person name="Lindquist E."/>
            <person name="Lucas S."/>
            <person name="Osoegawa K."/>
            <person name="Pennacchio L.A."/>
            <person name="Salamov A.A."/>
            <person name="Satou Y."/>
            <person name="Sauka-Spengler T."/>
            <person name="Schmutz J."/>
            <person name="Shin-I T."/>
            <person name="Toyoda A."/>
            <person name="Bronner-Fraser M."/>
            <person name="Fujiyama A."/>
            <person name="Holland L.Z."/>
            <person name="Holland P.W.H."/>
            <person name="Satoh N."/>
            <person name="Rokhsar D.S."/>
        </authorList>
    </citation>
    <scope>NUCLEOTIDE SEQUENCE [LARGE SCALE GENOMIC DNA]</scope>
    <source>
        <strain evidence="4">S238N-H82</strain>
        <tissue evidence="4">Testes</tissue>
    </source>
</reference>
<dbReference type="Gene3D" id="3.30.300.30">
    <property type="match status" value="1"/>
</dbReference>
<dbReference type="Gene3D" id="3.40.50.980">
    <property type="match status" value="2"/>
</dbReference>
<organism>
    <name type="scientific">Branchiostoma floridae</name>
    <name type="common">Florida lancelet</name>
    <name type="synonym">Amphioxus</name>
    <dbReference type="NCBI Taxonomy" id="7739"/>
    <lineage>
        <taxon>Eukaryota</taxon>
        <taxon>Metazoa</taxon>
        <taxon>Chordata</taxon>
        <taxon>Cephalochordata</taxon>
        <taxon>Leptocardii</taxon>
        <taxon>Amphioxiformes</taxon>
        <taxon>Branchiostomatidae</taxon>
        <taxon>Branchiostoma</taxon>
    </lineage>
</organism>
<dbReference type="InterPro" id="IPR020845">
    <property type="entry name" value="AMP-binding_CS"/>
</dbReference>
<feature type="domain" description="AMP-dependent synthetase/ligase" evidence="3">
    <location>
        <begin position="177"/>
        <end position="517"/>
    </location>
</feature>
<dbReference type="AlphaFoldDB" id="C3Y4Z6"/>
<dbReference type="Gene3D" id="3.40.50.12780">
    <property type="entry name" value="N-terminal domain of ligase-like"/>
    <property type="match status" value="1"/>
</dbReference>
<feature type="domain" description="AMP-dependent synthetase/ligase" evidence="3">
    <location>
        <begin position="23"/>
        <end position="117"/>
    </location>
</feature>
<dbReference type="Pfam" id="PF00501">
    <property type="entry name" value="AMP-binding"/>
    <property type="match status" value="2"/>
</dbReference>
<protein>
    <recommendedName>
        <fullName evidence="3">AMP-dependent synthetase/ligase domain-containing protein</fullName>
    </recommendedName>
</protein>
<dbReference type="eggNOG" id="KOG1177">
    <property type="taxonomic scope" value="Eukaryota"/>
</dbReference>
<name>C3Y4Z6_BRAFL</name>
<evidence type="ECO:0000313" key="4">
    <source>
        <dbReference type="EMBL" id="EEN64529.1"/>
    </source>
</evidence>
<dbReference type="InParanoid" id="C3Y4Z6"/>
<dbReference type="SUPFAM" id="SSF56801">
    <property type="entry name" value="Acetyl-CoA synthetase-like"/>
    <property type="match status" value="2"/>
</dbReference>